<evidence type="ECO:0000313" key="3">
    <source>
        <dbReference type="Proteomes" id="UP000029964"/>
    </source>
</evidence>
<dbReference type="PANTHER" id="PTHR13774">
    <property type="entry name" value="PHENAZINE BIOSYNTHESIS PROTEIN"/>
    <property type="match status" value="1"/>
</dbReference>
<dbReference type="Pfam" id="PF02567">
    <property type="entry name" value="PhzC-PhzF"/>
    <property type="match status" value="1"/>
</dbReference>
<dbReference type="InterPro" id="IPR003719">
    <property type="entry name" value="Phenazine_PhzF-like"/>
</dbReference>
<accession>A0A086SWA1</accession>
<proteinExistence type="predicted"/>
<dbReference type="PANTHER" id="PTHR13774:SF32">
    <property type="entry name" value="ANTISENSE-ENHANCING SEQUENCE 1"/>
    <property type="match status" value="1"/>
</dbReference>
<dbReference type="AlphaFoldDB" id="A0A086SWA1"/>
<gene>
    <name evidence="2" type="ORF">ACRE_079030</name>
</gene>
<dbReference type="Proteomes" id="UP000029964">
    <property type="component" value="Unassembled WGS sequence"/>
</dbReference>
<dbReference type="PIRSF" id="PIRSF016184">
    <property type="entry name" value="PhzC_PhzF"/>
    <property type="match status" value="1"/>
</dbReference>
<comment type="caution">
    <text evidence="2">The sequence shown here is derived from an EMBL/GenBank/DDBJ whole genome shotgun (WGS) entry which is preliminary data.</text>
</comment>
<feature type="active site" evidence="1">
    <location>
        <position position="54"/>
    </location>
</feature>
<sequence length="319" mass="34726">MALAVELPFVTLDVFTTQRYKGNPLAIVTIPKGTTPYPTQDQKQRIAREFNYSETVFVHEHHPDHNGTPHDARHIDIFVTDAELPFAGHPTIGTATHLLPQSITTLITKAGPIAIGHHQPAAGTVVASIPHDTHLHASRLRSLAASLRPGDLSPDHEIRAAELDAPVFSIVRGMTFCLVELPSLDALSRVTLTPAVFRPEDLLDELWRQGFIGRYYFVRLGGRSGRGGDGEDVVSIRSRMMAPPFEDPATGSAACALSSYLTLTSGNRDDRTVTYKVDQGVEMGRESNIVVEITTKAAEIDKVCLSGTATQVMRGFVTV</sequence>
<protein>
    <submittedName>
        <fullName evidence="2">Putative isomerase-like protein</fullName>
    </submittedName>
</protein>
<dbReference type="EMBL" id="JPKY01000131">
    <property type="protein sequence ID" value="KFH41383.1"/>
    <property type="molecule type" value="Genomic_DNA"/>
</dbReference>
<evidence type="ECO:0000313" key="2">
    <source>
        <dbReference type="EMBL" id="KFH41383.1"/>
    </source>
</evidence>
<dbReference type="HOGENOM" id="CLU_048756_1_0_1"/>
<reference evidence="3" key="1">
    <citation type="journal article" date="2014" name="Genome Announc.">
        <title>Genome sequence and annotation of Acremonium chrysogenum, producer of the beta-lactam antibiotic cephalosporin C.</title>
        <authorList>
            <person name="Terfehr D."/>
            <person name="Dahlmann T.A."/>
            <person name="Specht T."/>
            <person name="Zadra I."/>
            <person name="Kuernsteiner H."/>
            <person name="Kueck U."/>
        </authorList>
    </citation>
    <scope>NUCLEOTIDE SEQUENCE [LARGE SCALE GENOMIC DNA]</scope>
    <source>
        <strain evidence="3">ATCC 11550 / CBS 779.69 / DSM 880 / IAM 14645 / JCM 23072 / IMI 49137</strain>
    </source>
</reference>
<dbReference type="OrthoDB" id="75169at2759"/>
<dbReference type="GO" id="GO:0005737">
    <property type="term" value="C:cytoplasm"/>
    <property type="evidence" value="ECO:0007669"/>
    <property type="project" value="TreeGrafter"/>
</dbReference>
<dbReference type="NCBIfam" id="TIGR00654">
    <property type="entry name" value="PhzF_family"/>
    <property type="match status" value="1"/>
</dbReference>
<dbReference type="SUPFAM" id="SSF54506">
    <property type="entry name" value="Diaminopimelate epimerase-like"/>
    <property type="match status" value="1"/>
</dbReference>
<keyword evidence="3" id="KW-1185">Reference proteome</keyword>
<dbReference type="Gene3D" id="3.10.310.10">
    <property type="entry name" value="Diaminopimelate Epimerase, Chain A, domain 1"/>
    <property type="match status" value="2"/>
</dbReference>
<keyword evidence="2" id="KW-0413">Isomerase</keyword>
<evidence type="ECO:0000256" key="1">
    <source>
        <dbReference type="PIRSR" id="PIRSR016184-1"/>
    </source>
</evidence>
<name>A0A086SWA1_HAPC1</name>
<dbReference type="STRING" id="857340.A0A086SWA1"/>
<organism evidence="2 3">
    <name type="scientific">Hapsidospora chrysogenum (strain ATCC 11550 / CBS 779.69 / DSM 880 / IAM 14645 / JCM 23072 / IMI 49137)</name>
    <name type="common">Acremonium chrysogenum</name>
    <dbReference type="NCBI Taxonomy" id="857340"/>
    <lineage>
        <taxon>Eukaryota</taxon>
        <taxon>Fungi</taxon>
        <taxon>Dikarya</taxon>
        <taxon>Ascomycota</taxon>
        <taxon>Pezizomycotina</taxon>
        <taxon>Sordariomycetes</taxon>
        <taxon>Hypocreomycetidae</taxon>
        <taxon>Hypocreales</taxon>
        <taxon>Bionectriaceae</taxon>
        <taxon>Hapsidospora</taxon>
    </lineage>
</organism>
<dbReference type="GO" id="GO:0016853">
    <property type="term" value="F:isomerase activity"/>
    <property type="evidence" value="ECO:0007669"/>
    <property type="project" value="UniProtKB-KW"/>
</dbReference>